<dbReference type="PANTHER" id="PTHR43547">
    <property type="entry name" value="TWO-COMPONENT HISTIDINE KINASE"/>
    <property type="match status" value="1"/>
</dbReference>
<dbReference type="FunFam" id="3.40.50.2300:FF:000001">
    <property type="entry name" value="DNA-binding response regulator PhoB"/>
    <property type="match status" value="1"/>
</dbReference>
<dbReference type="SMART" id="SM00387">
    <property type="entry name" value="HATPase_c"/>
    <property type="match status" value="1"/>
</dbReference>
<evidence type="ECO:0000256" key="5">
    <source>
        <dbReference type="ARBA" id="ARBA00022777"/>
    </source>
</evidence>
<evidence type="ECO:0000313" key="14">
    <source>
        <dbReference type="EMBL" id="SMP57865.1"/>
    </source>
</evidence>
<keyword evidence="7" id="KW-0805">Transcription regulation</keyword>
<dbReference type="EMBL" id="FXUF01000007">
    <property type="protein sequence ID" value="SMP57865.1"/>
    <property type="molecule type" value="Genomic_DNA"/>
</dbReference>
<organism evidence="14 15">
    <name type="scientific">Anoxynatronum buryatiense</name>
    <dbReference type="NCBI Taxonomy" id="489973"/>
    <lineage>
        <taxon>Bacteria</taxon>
        <taxon>Bacillati</taxon>
        <taxon>Bacillota</taxon>
        <taxon>Clostridia</taxon>
        <taxon>Eubacteriales</taxon>
        <taxon>Clostridiaceae</taxon>
        <taxon>Anoxynatronum</taxon>
    </lineage>
</organism>
<evidence type="ECO:0000256" key="4">
    <source>
        <dbReference type="ARBA" id="ARBA00022553"/>
    </source>
</evidence>
<evidence type="ECO:0000259" key="13">
    <source>
        <dbReference type="PROSITE" id="PS50110"/>
    </source>
</evidence>
<evidence type="ECO:0000256" key="2">
    <source>
        <dbReference type="ARBA" id="ARBA00012438"/>
    </source>
</evidence>
<evidence type="ECO:0000256" key="11">
    <source>
        <dbReference type="PROSITE-ProRule" id="PRU00169"/>
    </source>
</evidence>
<evidence type="ECO:0000256" key="6">
    <source>
        <dbReference type="ARBA" id="ARBA00023012"/>
    </source>
</evidence>
<keyword evidence="8" id="KW-0238">DNA-binding</keyword>
<dbReference type="InterPro" id="IPR036890">
    <property type="entry name" value="HATPase_C_sf"/>
</dbReference>
<keyword evidence="5 14" id="KW-0418">Kinase</keyword>
<dbReference type="Proteomes" id="UP001158066">
    <property type="component" value="Unassembled WGS sequence"/>
</dbReference>
<keyword evidence="5 14" id="KW-0808">Transferase</keyword>
<evidence type="ECO:0000313" key="15">
    <source>
        <dbReference type="Proteomes" id="UP001158066"/>
    </source>
</evidence>
<dbReference type="Gene3D" id="1.10.287.130">
    <property type="match status" value="1"/>
</dbReference>
<feature type="domain" description="Histidine kinase" evidence="12">
    <location>
        <begin position="260"/>
        <end position="482"/>
    </location>
</feature>
<comment type="catalytic activity">
    <reaction evidence="1">
        <text>ATP + protein L-histidine = ADP + protein N-phospho-L-histidine.</text>
        <dbReference type="EC" id="2.7.13.3"/>
    </reaction>
</comment>
<feature type="domain" description="Response regulatory" evidence="13">
    <location>
        <begin position="5"/>
        <end position="121"/>
    </location>
</feature>
<dbReference type="AlphaFoldDB" id="A0AA46AJ81"/>
<dbReference type="GO" id="GO:0003677">
    <property type="term" value="F:DNA binding"/>
    <property type="evidence" value="ECO:0007669"/>
    <property type="project" value="UniProtKB-KW"/>
</dbReference>
<gene>
    <name evidence="14" type="ORF">SAMN06296020_1078</name>
</gene>
<evidence type="ECO:0000256" key="7">
    <source>
        <dbReference type="ARBA" id="ARBA00023015"/>
    </source>
</evidence>
<evidence type="ECO:0000256" key="3">
    <source>
        <dbReference type="ARBA" id="ARBA00018672"/>
    </source>
</evidence>
<dbReference type="InterPro" id="IPR036097">
    <property type="entry name" value="HisK_dim/P_sf"/>
</dbReference>
<dbReference type="SUPFAM" id="SSF55874">
    <property type="entry name" value="ATPase domain of HSP90 chaperone/DNA topoisomerase II/histidine kinase"/>
    <property type="match status" value="1"/>
</dbReference>
<evidence type="ECO:0000259" key="12">
    <source>
        <dbReference type="PROSITE" id="PS50109"/>
    </source>
</evidence>
<name>A0AA46AJ81_9CLOT</name>
<feature type="modified residue" description="4-aspartylphosphate" evidence="11">
    <location>
        <position position="54"/>
    </location>
</feature>
<comment type="caution">
    <text evidence="14">The sequence shown here is derived from an EMBL/GenBank/DDBJ whole genome shotgun (WGS) entry which is preliminary data.</text>
</comment>
<reference evidence="14" key="1">
    <citation type="submission" date="2017-05" db="EMBL/GenBank/DDBJ databases">
        <authorList>
            <person name="Varghese N."/>
            <person name="Submissions S."/>
        </authorList>
    </citation>
    <scope>NUCLEOTIDE SEQUENCE</scope>
    <source>
        <strain evidence="14">Su22</strain>
    </source>
</reference>
<dbReference type="Pfam" id="PF02518">
    <property type="entry name" value="HATPase_c"/>
    <property type="match status" value="1"/>
</dbReference>
<dbReference type="InterPro" id="IPR011006">
    <property type="entry name" value="CheY-like_superfamily"/>
</dbReference>
<dbReference type="GO" id="GO:0000155">
    <property type="term" value="F:phosphorelay sensor kinase activity"/>
    <property type="evidence" value="ECO:0007669"/>
    <property type="project" value="InterPro"/>
</dbReference>
<dbReference type="SUPFAM" id="SSF55785">
    <property type="entry name" value="PYP-like sensor domain (PAS domain)"/>
    <property type="match status" value="1"/>
</dbReference>
<keyword evidence="9" id="KW-0804">Transcription</keyword>
<dbReference type="SUPFAM" id="SSF52172">
    <property type="entry name" value="CheY-like"/>
    <property type="match status" value="1"/>
</dbReference>
<dbReference type="InterPro" id="IPR005467">
    <property type="entry name" value="His_kinase_dom"/>
</dbReference>
<dbReference type="RefSeq" id="WP_283409339.1">
    <property type="nucleotide sequence ID" value="NZ_FXUF01000007.1"/>
</dbReference>
<protein>
    <recommendedName>
        <fullName evidence="3">Stage 0 sporulation protein A homolog</fullName>
        <ecNumber evidence="2">2.7.13.3</ecNumber>
    </recommendedName>
</protein>
<keyword evidence="4 11" id="KW-0597">Phosphoprotein</keyword>
<dbReference type="SUPFAM" id="SSF47384">
    <property type="entry name" value="Homodimeric domain of signal transducing histidine kinase"/>
    <property type="match status" value="1"/>
</dbReference>
<accession>A0AA46AJ81</accession>
<evidence type="ECO:0000256" key="9">
    <source>
        <dbReference type="ARBA" id="ARBA00023163"/>
    </source>
</evidence>
<dbReference type="InterPro" id="IPR001789">
    <property type="entry name" value="Sig_transdc_resp-reg_receiver"/>
</dbReference>
<dbReference type="PROSITE" id="PS50110">
    <property type="entry name" value="RESPONSE_REGULATORY"/>
    <property type="match status" value="1"/>
</dbReference>
<dbReference type="EC" id="2.7.13.3" evidence="2"/>
<dbReference type="InterPro" id="IPR035965">
    <property type="entry name" value="PAS-like_dom_sf"/>
</dbReference>
<keyword evidence="15" id="KW-1185">Reference proteome</keyword>
<sequence>MNRYRLLIIDDEASARETLDTTLDDQGYRLFFAGNGKDALKRLKETNPDLILLDVMMPEMTGYDVCRQIRSIDGYREIPIIFITALDDRDSLIQGIEAGGDDFVTKPFNRLEIITRIKGILRLNRYRKLEGERQRFQWMVQHADTGYLVINDEDVILYANPVGRMMLNIPEEKEGHMHQLEPLLEGEFLKKPLEAWEHWPQRSDEKEVHYLVKPETRESVPQWLEVHTYPLAHENQWMLQIRDISKDVELTMEVKKFHSLVSHKLNTPLNQVIPFLDLAAMSLEEGDLAGTREMVETAKGGAMTLHEQIQRVLRTLGARNISADRIMPVNELPEMIKTVCREHQLPENALNLTINPQTQCALTISAQNLEVILSEIIRNAIKHHPENQPHLHIAVICAGDNQPCRLTVTDNGIHLPSKSLRMLQKMAPYFQGEKFFTGQKSGMGLGLTDVKIMLWNIGGRLLIRNREDQPGVKIEIHLPPCRGCEAGHLA</sequence>
<dbReference type="Gene3D" id="3.40.50.2300">
    <property type="match status" value="1"/>
</dbReference>
<dbReference type="PANTHER" id="PTHR43547:SF2">
    <property type="entry name" value="HYBRID SIGNAL TRANSDUCTION HISTIDINE KINASE C"/>
    <property type="match status" value="1"/>
</dbReference>
<dbReference type="PROSITE" id="PS50109">
    <property type="entry name" value="HIS_KIN"/>
    <property type="match status" value="1"/>
</dbReference>
<evidence type="ECO:0000256" key="8">
    <source>
        <dbReference type="ARBA" id="ARBA00023125"/>
    </source>
</evidence>
<dbReference type="CDD" id="cd17538">
    <property type="entry name" value="REC_D1_PleD-like"/>
    <property type="match status" value="1"/>
</dbReference>
<keyword evidence="6" id="KW-0902">Two-component regulatory system</keyword>
<evidence type="ECO:0000256" key="1">
    <source>
        <dbReference type="ARBA" id="ARBA00000085"/>
    </source>
</evidence>
<comment type="function">
    <text evidence="10">May play the central regulatory role in sporulation. It may be an element of the effector pathway responsible for the activation of sporulation genes in response to nutritional stress. Spo0A may act in concert with spo0H (a sigma factor) to control the expression of some genes that are critical to the sporulation process.</text>
</comment>
<dbReference type="Pfam" id="PF00072">
    <property type="entry name" value="Response_reg"/>
    <property type="match status" value="1"/>
</dbReference>
<evidence type="ECO:0000256" key="10">
    <source>
        <dbReference type="ARBA" id="ARBA00024867"/>
    </source>
</evidence>
<dbReference type="InterPro" id="IPR003594">
    <property type="entry name" value="HATPase_dom"/>
</dbReference>
<dbReference type="SMART" id="SM00448">
    <property type="entry name" value="REC"/>
    <property type="match status" value="1"/>
</dbReference>
<dbReference type="Gene3D" id="3.30.565.10">
    <property type="entry name" value="Histidine kinase-like ATPase, C-terminal domain"/>
    <property type="match status" value="1"/>
</dbReference>
<proteinExistence type="predicted"/>